<evidence type="ECO:0000313" key="2">
    <source>
        <dbReference type="Proteomes" id="UP000001936"/>
    </source>
</evidence>
<protein>
    <submittedName>
        <fullName evidence="1">Hypothetical conserved protein</fullName>
    </submittedName>
</protein>
<dbReference type="EMBL" id="CP000138">
    <property type="protein sequence ID" value="ABC94450.1"/>
    <property type="molecule type" value="Genomic_DNA"/>
</dbReference>
<geneLocation type="plasmid" evidence="1 2">
    <name>p42f</name>
</geneLocation>
<dbReference type="KEGG" id="ret:RHE_PF00562"/>
<accession>Q2JY86</accession>
<keyword evidence="1" id="KW-0614">Plasmid</keyword>
<dbReference type="OrthoDB" id="7596405at2"/>
<dbReference type="AlphaFoldDB" id="Q2JY86"/>
<dbReference type="Proteomes" id="UP000001936">
    <property type="component" value="Plasmid p42f"/>
</dbReference>
<evidence type="ECO:0000313" key="1">
    <source>
        <dbReference type="EMBL" id="ABC94450.1"/>
    </source>
</evidence>
<dbReference type="HOGENOM" id="CLU_1947074_0_0_5"/>
<proteinExistence type="predicted"/>
<reference evidence="1 2" key="1">
    <citation type="journal article" date="2006" name="Proc. Natl. Acad. Sci. U.S.A.">
        <title>The partitioned Rhizobium etli genome: genetic and metabolic redundancy in seven interacting replicons.</title>
        <authorList>
            <person name="Gonzalez V."/>
            <person name="Santamaria R.I."/>
            <person name="Bustos P."/>
            <person name="Hernandez-Gonzalez I."/>
            <person name="Medrano-Soto A."/>
            <person name="Moreno-Hagelsieb G."/>
            <person name="Janga S.C."/>
            <person name="Ramirez M.A."/>
            <person name="Jimenez-Jacinto V."/>
            <person name="Collado-Vides J."/>
            <person name="Davila G."/>
        </authorList>
    </citation>
    <scope>NUCLEOTIDE SEQUENCE [LARGE SCALE GENOMIC DNA]</scope>
    <source>
        <strain evidence="2">ATCC 51251 / DSM 11541 / JCM 21823 / NBRC 15573 / CFN 42</strain>
    </source>
</reference>
<gene>
    <name evidence="1" type="ordered locus">RHE_PF00562</name>
</gene>
<organism evidence="1 2">
    <name type="scientific">Rhizobium etli (strain ATCC 51251 / DSM 11541 / JCM 21823 / NBRC 15573 / CFN 42)</name>
    <dbReference type="NCBI Taxonomy" id="347834"/>
    <lineage>
        <taxon>Bacteria</taxon>
        <taxon>Pseudomonadati</taxon>
        <taxon>Pseudomonadota</taxon>
        <taxon>Alphaproteobacteria</taxon>
        <taxon>Hyphomicrobiales</taxon>
        <taxon>Rhizobiaceae</taxon>
        <taxon>Rhizobium/Agrobacterium group</taxon>
        <taxon>Rhizobium</taxon>
    </lineage>
</organism>
<keyword evidence="2" id="KW-1185">Reference proteome</keyword>
<name>Q2JY86_RHIEC</name>
<sequence length="129" mass="14263">MDMEKRDLILGEDCAWFDRTPNSADAGLRQCLTSDGIPLVDKHWSGWGGETFIIVALTRRTVSLEELQPPRDYLDPAAGGFAGVSWDEMASERACPQKAGRECRMRAATSDRLSTAHSALEGVFGYRLK</sequence>